<name>A0A182INW8_ANOAO</name>
<evidence type="ECO:0000313" key="1">
    <source>
        <dbReference type="EnsemblMetazoa" id="AATE002675-PA.1"/>
    </source>
</evidence>
<reference evidence="1" key="1">
    <citation type="submission" date="2022-08" db="UniProtKB">
        <authorList>
            <consortium name="EnsemblMetazoa"/>
        </authorList>
    </citation>
    <scope>IDENTIFICATION</scope>
    <source>
        <strain evidence="1">EBRO</strain>
    </source>
</reference>
<protein>
    <submittedName>
        <fullName evidence="1">Uncharacterized protein</fullName>
    </submittedName>
</protein>
<dbReference type="AlphaFoldDB" id="A0A182INW8"/>
<accession>A0A182INW8</accession>
<dbReference type="EnsemblMetazoa" id="AATE002675-RA">
    <property type="protein sequence ID" value="AATE002675-PA.1"/>
    <property type="gene ID" value="AATE002675"/>
</dbReference>
<organism evidence="1">
    <name type="scientific">Anopheles atroparvus</name>
    <name type="common">European mosquito</name>
    <dbReference type="NCBI Taxonomy" id="41427"/>
    <lineage>
        <taxon>Eukaryota</taxon>
        <taxon>Metazoa</taxon>
        <taxon>Ecdysozoa</taxon>
        <taxon>Arthropoda</taxon>
        <taxon>Hexapoda</taxon>
        <taxon>Insecta</taxon>
        <taxon>Pterygota</taxon>
        <taxon>Neoptera</taxon>
        <taxon>Endopterygota</taxon>
        <taxon>Diptera</taxon>
        <taxon>Nematocera</taxon>
        <taxon>Culicoidea</taxon>
        <taxon>Culicidae</taxon>
        <taxon>Anophelinae</taxon>
        <taxon>Anopheles</taxon>
    </lineage>
</organism>
<dbReference type="VEuPathDB" id="VectorBase:AATE002675"/>
<proteinExistence type="predicted"/>
<sequence>MAGVMMEENRDPTAAMTLLVDIRNVHYIAASLKDKYSPKRDQGTNPNRYESGAISDRVSLEGGLGCLEIVLVDVPEVQDIVLPTLDSSESVSEVLLAWVNFQS</sequence>